<dbReference type="Gene3D" id="3.30.930.30">
    <property type="match status" value="1"/>
</dbReference>
<gene>
    <name evidence="4" type="ORF">LCGC14_0582800</name>
</gene>
<dbReference type="AlphaFoldDB" id="A0A0F9RFV6"/>
<feature type="domain" description="MobA/MobL protein" evidence="3">
    <location>
        <begin position="17"/>
        <end position="202"/>
    </location>
</feature>
<reference evidence="4" key="1">
    <citation type="journal article" date="2015" name="Nature">
        <title>Complex archaea that bridge the gap between prokaryotes and eukaryotes.</title>
        <authorList>
            <person name="Spang A."/>
            <person name="Saw J.H."/>
            <person name="Jorgensen S.L."/>
            <person name="Zaremba-Niedzwiedzka K."/>
            <person name="Martijn J."/>
            <person name="Lind A.E."/>
            <person name="van Eijk R."/>
            <person name="Schleper C."/>
            <person name="Guy L."/>
            <person name="Ettema T.J."/>
        </authorList>
    </citation>
    <scope>NUCLEOTIDE SEQUENCE</scope>
</reference>
<evidence type="ECO:0000259" key="3">
    <source>
        <dbReference type="Pfam" id="PF03389"/>
    </source>
</evidence>
<feature type="region of interest" description="Disordered" evidence="2">
    <location>
        <begin position="302"/>
        <end position="447"/>
    </location>
</feature>
<feature type="compositionally biased region" description="Basic and acidic residues" evidence="2">
    <location>
        <begin position="387"/>
        <end position="447"/>
    </location>
</feature>
<evidence type="ECO:0000256" key="1">
    <source>
        <dbReference type="ARBA" id="ARBA00022971"/>
    </source>
</evidence>
<feature type="compositionally biased region" description="Basic and acidic residues" evidence="2">
    <location>
        <begin position="303"/>
        <end position="355"/>
    </location>
</feature>
<protein>
    <recommendedName>
        <fullName evidence="3">MobA/MobL protein domain-containing protein</fullName>
    </recommendedName>
</protein>
<dbReference type="InterPro" id="IPR005053">
    <property type="entry name" value="MobA_MobL"/>
</dbReference>
<evidence type="ECO:0000256" key="2">
    <source>
        <dbReference type="SAM" id="MobiDB-lite"/>
    </source>
</evidence>
<keyword evidence="1" id="KW-0184">Conjugation</keyword>
<comment type="caution">
    <text evidence="4">The sequence shown here is derived from an EMBL/GenBank/DDBJ whole genome shotgun (WGS) entry which is preliminary data.</text>
</comment>
<name>A0A0F9RFV6_9ZZZZ</name>
<organism evidence="4">
    <name type="scientific">marine sediment metagenome</name>
    <dbReference type="NCBI Taxonomy" id="412755"/>
    <lineage>
        <taxon>unclassified sequences</taxon>
        <taxon>metagenomes</taxon>
        <taxon>ecological metagenomes</taxon>
    </lineage>
</organism>
<sequence length="447" mass="50868">MASYHLSVKTIKRSAGRTATAAAAYRVGERIECHREGRVHDYTRKQGIEETFILTPNDAPDWASDRSRLWNEAEASETRRNSVTAREWELALPSEISAEDRSQITRDFAQELVSRYGVAVDVAIHAPHREGDQRNHHAHVLTSTRKLEAGGFTTKTRVLDSAKTGGVEIEQMRGLWAELQNRALERVGEVERVDHRSLEKQRETALDRGDKLSAEELDRDPELKLGPAANSMERRAKLMAERQGREYAPVTERGAVVHAARQARAAFREMRERLDIARETYGIEREAGQGRVSAGLAALRAATSKERDGRTSNDIRERLSQVVGRSRDQDDTPKPEGRNYARERLKEIMEKDAGRDGQAAVHKLDGFSENDLGEDAARPSRTPAQRQRQDRSEDIEREGRKPSVNERLKDVLNKPRERLEIEDERDREKEQEVEKDRDIDRDPGLSH</sequence>
<accession>A0A0F9RFV6</accession>
<dbReference type="NCBIfam" id="NF041496">
    <property type="entry name" value="MobQ"/>
    <property type="match status" value="1"/>
</dbReference>
<evidence type="ECO:0000313" key="4">
    <source>
        <dbReference type="EMBL" id="KKN55385.1"/>
    </source>
</evidence>
<dbReference type="Pfam" id="PF03389">
    <property type="entry name" value="MobA_MobL"/>
    <property type="match status" value="1"/>
</dbReference>
<proteinExistence type="predicted"/>
<dbReference type="EMBL" id="LAZR01000887">
    <property type="protein sequence ID" value="KKN55385.1"/>
    <property type="molecule type" value="Genomic_DNA"/>
</dbReference>